<dbReference type="OrthoDB" id="2985014at2759"/>
<proteinExistence type="predicted"/>
<feature type="transmembrane region" description="Helical" evidence="5">
    <location>
        <begin position="76"/>
        <end position="94"/>
    </location>
</feature>
<keyword evidence="7" id="KW-1185">Reference proteome</keyword>
<evidence type="ECO:0000256" key="1">
    <source>
        <dbReference type="ARBA" id="ARBA00004141"/>
    </source>
</evidence>
<dbReference type="InterPro" id="IPR050382">
    <property type="entry name" value="MFS_Na/Anion_cotransporter"/>
</dbReference>
<protein>
    <recommendedName>
        <fullName evidence="8">Major facilitator superfamily (MFS) profile domain-containing protein</fullName>
    </recommendedName>
</protein>
<gene>
    <name evidence="6" type="ORF">APLA_LOCUS17600</name>
</gene>
<keyword evidence="3 5" id="KW-1133">Transmembrane helix</keyword>
<feature type="transmembrane region" description="Helical" evidence="5">
    <location>
        <begin position="297"/>
        <end position="315"/>
    </location>
</feature>
<dbReference type="AlphaFoldDB" id="A0A8S1BMA3"/>
<dbReference type="EMBL" id="CADEBC010000858">
    <property type="protein sequence ID" value="CAB3260986.1"/>
    <property type="molecule type" value="Genomic_DNA"/>
</dbReference>
<evidence type="ECO:0000313" key="7">
    <source>
        <dbReference type="Proteomes" id="UP000494106"/>
    </source>
</evidence>
<dbReference type="GO" id="GO:0022857">
    <property type="term" value="F:transmembrane transporter activity"/>
    <property type="evidence" value="ECO:0007669"/>
    <property type="project" value="InterPro"/>
</dbReference>
<dbReference type="Gene3D" id="1.20.1250.20">
    <property type="entry name" value="MFS general substrate transporter like domains"/>
    <property type="match status" value="1"/>
</dbReference>
<feature type="transmembrane region" description="Helical" evidence="5">
    <location>
        <begin position="262"/>
        <end position="285"/>
    </location>
</feature>
<dbReference type="GO" id="GO:0016020">
    <property type="term" value="C:membrane"/>
    <property type="evidence" value="ECO:0007669"/>
    <property type="project" value="UniProtKB-SubCell"/>
</dbReference>
<sequence length="504" mass="56617">MDVDFIRSQFQDGHYGVITKNGFSIGVRHLQMLYMFANSIAIGIIRGTMGIAVLAINDQTRKDDTYIKIYNWDGKIQGAILSSFFIGYALMLVPSEKILRNISAKFLTTAILFINGALCVAMPTIVNRGGWIAVCNAKLLMGMSHACFHTVNHVQLETWLPPNEKRIFSTLIYSGVQLGIITALPLAGLISAAALGWELVYYALSMMGLSMAVISGTLTASSPEDHPAVGDTEKEFIRKNLECYRKKDLPIPWHAILTSSKLWALIFAHAASSTLFIFYVAYLPAYIMTFGLSMKESSWYCMWPFLTMSITYIILRPTTEWIFGLKYLNYICSTQLFRKTINTIGAFGIVMGLTTVQNFPSQWNWATIIVLAAILGLLGMQFCGFLISFQDLSENFSGTLMMLSCTFSSVFSGCMPYIFGLILGDNMNSTERWRIILLILASLYIVFNIIYTVFGSHDRQYWDHVSNKRHIGHLNMLMDTAEEQLDKNGQATYVSHKNEMDTSV</sequence>
<evidence type="ECO:0000256" key="2">
    <source>
        <dbReference type="ARBA" id="ARBA00022692"/>
    </source>
</evidence>
<dbReference type="InterPro" id="IPR036259">
    <property type="entry name" value="MFS_trans_sf"/>
</dbReference>
<dbReference type="Pfam" id="PF07690">
    <property type="entry name" value="MFS_1"/>
    <property type="match status" value="1"/>
</dbReference>
<feature type="transmembrane region" description="Helical" evidence="5">
    <location>
        <begin position="171"/>
        <end position="193"/>
    </location>
</feature>
<evidence type="ECO:0008006" key="8">
    <source>
        <dbReference type="Google" id="ProtNLM"/>
    </source>
</evidence>
<evidence type="ECO:0000313" key="6">
    <source>
        <dbReference type="EMBL" id="CAB3260986.1"/>
    </source>
</evidence>
<feature type="transmembrane region" description="Helical" evidence="5">
    <location>
        <begin position="435"/>
        <end position="454"/>
    </location>
</feature>
<feature type="transmembrane region" description="Helical" evidence="5">
    <location>
        <begin position="400"/>
        <end position="423"/>
    </location>
</feature>
<evidence type="ECO:0000256" key="5">
    <source>
        <dbReference type="SAM" id="Phobius"/>
    </source>
</evidence>
<dbReference type="PANTHER" id="PTHR11662">
    <property type="entry name" value="SOLUTE CARRIER FAMILY 17"/>
    <property type="match status" value="1"/>
</dbReference>
<organism evidence="6 7">
    <name type="scientific">Arctia plantaginis</name>
    <name type="common">Wood tiger moth</name>
    <name type="synonym">Phalaena plantaginis</name>
    <dbReference type="NCBI Taxonomy" id="874455"/>
    <lineage>
        <taxon>Eukaryota</taxon>
        <taxon>Metazoa</taxon>
        <taxon>Ecdysozoa</taxon>
        <taxon>Arthropoda</taxon>
        <taxon>Hexapoda</taxon>
        <taxon>Insecta</taxon>
        <taxon>Pterygota</taxon>
        <taxon>Neoptera</taxon>
        <taxon>Endopterygota</taxon>
        <taxon>Lepidoptera</taxon>
        <taxon>Glossata</taxon>
        <taxon>Ditrysia</taxon>
        <taxon>Noctuoidea</taxon>
        <taxon>Erebidae</taxon>
        <taxon>Arctiinae</taxon>
        <taxon>Arctia</taxon>
    </lineage>
</organism>
<evidence type="ECO:0000256" key="3">
    <source>
        <dbReference type="ARBA" id="ARBA00022989"/>
    </source>
</evidence>
<comment type="subcellular location">
    <subcellularLocation>
        <location evidence="1">Membrane</location>
        <topology evidence="1">Multi-pass membrane protein</topology>
    </subcellularLocation>
</comment>
<dbReference type="Proteomes" id="UP000494106">
    <property type="component" value="Unassembled WGS sequence"/>
</dbReference>
<dbReference type="PANTHER" id="PTHR11662:SF399">
    <property type="entry name" value="FI19708P1-RELATED"/>
    <property type="match status" value="1"/>
</dbReference>
<reference evidence="6 7" key="1">
    <citation type="submission" date="2020-04" db="EMBL/GenBank/DDBJ databases">
        <authorList>
            <person name="Wallbank WR R."/>
            <person name="Pardo Diaz C."/>
            <person name="Kozak K."/>
            <person name="Martin S."/>
            <person name="Jiggins C."/>
            <person name="Moest M."/>
            <person name="Warren A I."/>
            <person name="Byers J.R.P. K."/>
            <person name="Montejo-Kovacevich G."/>
            <person name="Yen C E."/>
        </authorList>
    </citation>
    <scope>NUCLEOTIDE SEQUENCE [LARGE SCALE GENOMIC DNA]</scope>
</reference>
<name>A0A8S1BMA3_ARCPL</name>
<keyword evidence="2 5" id="KW-0812">Transmembrane</keyword>
<comment type="caution">
    <text evidence="6">The sequence shown here is derived from an EMBL/GenBank/DDBJ whole genome shotgun (WGS) entry which is preliminary data.</text>
</comment>
<feature type="transmembrane region" description="Helical" evidence="5">
    <location>
        <begin position="365"/>
        <end position="388"/>
    </location>
</feature>
<keyword evidence="4 5" id="KW-0472">Membrane</keyword>
<dbReference type="GO" id="GO:0006820">
    <property type="term" value="P:monoatomic anion transport"/>
    <property type="evidence" value="ECO:0007669"/>
    <property type="project" value="TreeGrafter"/>
</dbReference>
<feature type="transmembrane region" description="Helical" evidence="5">
    <location>
        <begin position="33"/>
        <end position="56"/>
    </location>
</feature>
<dbReference type="InterPro" id="IPR011701">
    <property type="entry name" value="MFS"/>
</dbReference>
<feature type="transmembrane region" description="Helical" evidence="5">
    <location>
        <begin position="106"/>
        <end position="125"/>
    </location>
</feature>
<feature type="transmembrane region" description="Helical" evidence="5">
    <location>
        <begin position="199"/>
        <end position="218"/>
    </location>
</feature>
<evidence type="ECO:0000256" key="4">
    <source>
        <dbReference type="ARBA" id="ARBA00023136"/>
    </source>
</evidence>
<feature type="transmembrane region" description="Helical" evidence="5">
    <location>
        <begin position="336"/>
        <end position="359"/>
    </location>
</feature>
<accession>A0A8S1BMA3</accession>
<dbReference type="SUPFAM" id="SSF103473">
    <property type="entry name" value="MFS general substrate transporter"/>
    <property type="match status" value="1"/>
</dbReference>